<dbReference type="OMA" id="MCTRLDH"/>
<dbReference type="Pfam" id="PF06886">
    <property type="entry name" value="TPX2"/>
    <property type="match status" value="1"/>
</dbReference>
<keyword evidence="4" id="KW-0963">Cytoplasm</keyword>
<proteinExistence type="inferred from homology"/>
<feature type="compositionally biased region" description="Polar residues" evidence="11">
    <location>
        <begin position="240"/>
        <end position="256"/>
    </location>
</feature>
<evidence type="ECO:0000256" key="1">
    <source>
        <dbReference type="ARBA" id="ARBA00004167"/>
    </source>
</evidence>
<keyword evidence="9" id="KW-0206">Cytoskeleton</keyword>
<keyword evidence="10" id="KW-0175">Coiled coil</keyword>
<dbReference type="Gramene" id="OB03G44450.1">
    <property type="protein sequence ID" value="OB03G44450.1"/>
    <property type="gene ID" value="OB03G44450"/>
</dbReference>
<dbReference type="Pfam" id="PF04576">
    <property type="entry name" value="Zein-binding"/>
    <property type="match status" value="1"/>
</dbReference>
<keyword evidence="8" id="KW-0472">Membrane</keyword>
<evidence type="ECO:0000256" key="7">
    <source>
        <dbReference type="ARBA" id="ARBA00022989"/>
    </source>
</evidence>
<dbReference type="InterPro" id="IPR039306">
    <property type="entry name" value="MYOB"/>
</dbReference>
<accession>J3LTR9</accession>
<feature type="coiled-coil region" evidence="10">
    <location>
        <begin position="777"/>
        <end position="836"/>
    </location>
</feature>
<feature type="compositionally biased region" description="Polar residues" evidence="11">
    <location>
        <begin position="613"/>
        <end position="622"/>
    </location>
</feature>
<protein>
    <recommendedName>
        <fullName evidence="12">GTD-binding domain-containing protein</fullName>
    </recommendedName>
</protein>
<evidence type="ECO:0000256" key="2">
    <source>
        <dbReference type="ARBA" id="ARBA00004245"/>
    </source>
</evidence>
<sequence>MVPSVTYLKSLPYMCGISPMVKEAVEMSTDEESDGVVICPPDGNNDEREEVIISSNQDDCQEDEVNCVNDPNIDGETQEDKCVNQDSLKLIVQEKSAPPKSPNKPAISGSDRSKRTVPQPFALSSQRKSHGGGNGKMTHPSSNGDNSGDKNNSSPASLTKKFYTKLEEKHKALEAEKNEAEARKKEEQETALKQLRKSLVIRAKPMPSFYQEGPPPKAELKKVPPTRAKSPKFTRRRSCSDASPTPQGANTTAASNRSHRHSIANPKDASRVQCSPKNGVAAKTRAVKPSSLLFQPVMTSSERKEQVYEFSDACHPKLTSMAPRTSSVKIWRYRQLFAVLSSVILEWVLMLLLLLEGLLSYLVTTFASLCKLHPPCPMCTRLDHVLGTAQPGFYRDLMCNYHKAEASSWALCHIHQKLSDVHSMCESCLPSFATNKKSNHAIYRSLVGKLGVSIGNATEASVIKEDTNSLCSCCSSPLKVKSYPSVVLQNIASAITTEKNSRYASRDQSVDEINSVRYSELKTSDSESEPWQHGGVPSLLEHAVDNLKEDFTLSHPQTKIAGVIPPDEIAQDEMAKNSDLMQLQNGSSDSKTSQVSAELHTFRTDGNADLQPTYFSSKSGQHPTEDSDIRDDSEEDVWHNAVSSISELSVTGKPAETSAVENELKAEFTDRTTTNDSLRAHEDLRLLLSQVSSDDIINIPGVHEQDILNNITRAVSLERNDSGVSVSMANEVEGDCTVDQLKQQIELDRKSINLLWKELEEERNASAIATNQTMAMISKLQEEKAAMQMEALQYQRMMEEQRDYDHEDLQKMAAMVQELEAEIEGYKTKLRDQLLVTEIRDAMHLSCSEECEPSMSRTSQSLSFFEDEKAHISKHLRKLRQKLHQFSNNSMFIDESKPDDKEDKFDVTDNEDIYQDADENSETANSVAKKKLTRNVGNFRYLPIGTKDSTHGKDDLKGQYYAMVSENDLISFEDEISELSGKLRALEADRNFLEHSINSLKNGQDGEELIHGIACSLRELRKMGINWKDCD</sequence>
<evidence type="ECO:0000256" key="5">
    <source>
        <dbReference type="ARBA" id="ARBA00022692"/>
    </source>
</evidence>
<dbReference type="GO" id="GO:0005874">
    <property type="term" value="C:microtubule"/>
    <property type="evidence" value="ECO:0007669"/>
    <property type="project" value="UniProtKB-KW"/>
</dbReference>
<reference evidence="13" key="1">
    <citation type="journal article" date="2013" name="Nat. Commun.">
        <title>Whole-genome sequencing of Oryza brachyantha reveals mechanisms underlying Oryza genome evolution.</title>
        <authorList>
            <person name="Chen J."/>
            <person name="Huang Q."/>
            <person name="Gao D."/>
            <person name="Wang J."/>
            <person name="Lang Y."/>
            <person name="Liu T."/>
            <person name="Li B."/>
            <person name="Bai Z."/>
            <person name="Luis Goicoechea J."/>
            <person name="Liang C."/>
            <person name="Chen C."/>
            <person name="Zhang W."/>
            <person name="Sun S."/>
            <person name="Liao Y."/>
            <person name="Zhang X."/>
            <person name="Yang L."/>
            <person name="Song C."/>
            <person name="Wang M."/>
            <person name="Shi J."/>
            <person name="Liu G."/>
            <person name="Liu J."/>
            <person name="Zhou H."/>
            <person name="Zhou W."/>
            <person name="Yu Q."/>
            <person name="An N."/>
            <person name="Chen Y."/>
            <person name="Cai Q."/>
            <person name="Wang B."/>
            <person name="Liu B."/>
            <person name="Min J."/>
            <person name="Huang Y."/>
            <person name="Wu H."/>
            <person name="Li Z."/>
            <person name="Zhang Y."/>
            <person name="Yin Y."/>
            <person name="Song W."/>
            <person name="Jiang J."/>
            <person name="Jackson S.A."/>
            <person name="Wing R.A."/>
            <person name="Wang J."/>
            <person name="Chen M."/>
        </authorList>
    </citation>
    <scope>NUCLEOTIDE SEQUENCE [LARGE SCALE GENOMIC DNA]</scope>
    <source>
        <strain evidence="13">cv. IRGC 101232</strain>
    </source>
</reference>
<evidence type="ECO:0000256" key="11">
    <source>
        <dbReference type="SAM" id="MobiDB-lite"/>
    </source>
</evidence>
<dbReference type="GO" id="GO:0016020">
    <property type="term" value="C:membrane"/>
    <property type="evidence" value="ECO:0007669"/>
    <property type="project" value="UniProtKB-SubCell"/>
</dbReference>
<evidence type="ECO:0000256" key="4">
    <source>
        <dbReference type="ARBA" id="ARBA00022490"/>
    </source>
</evidence>
<feature type="domain" description="GTD-binding" evidence="12">
    <location>
        <begin position="736"/>
        <end position="838"/>
    </location>
</feature>
<evidence type="ECO:0000313" key="13">
    <source>
        <dbReference type="EnsemblPlants" id="OB03G44450.1"/>
    </source>
</evidence>
<dbReference type="PANTHER" id="PTHR31448">
    <property type="entry name" value="MYOSIN-BINDING PROTEIN 2"/>
    <property type="match status" value="1"/>
</dbReference>
<dbReference type="PANTHER" id="PTHR31448:SF33">
    <property type="entry name" value="EXPRESSED PROTEIN"/>
    <property type="match status" value="1"/>
</dbReference>
<evidence type="ECO:0000256" key="8">
    <source>
        <dbReference type="ARBA" id="ARBA00023136"/>
    </source>
</evidence>
<dbReference type="eggNOG" id="ENOG502QPSJ">
    <property type="taxonomic scope" value="Eukaryota"/>
</dbReference>
<feature type="compositionally biased region" description="Basic and acidic residues" evidence="11">
    <location>
        <begin position="164"/>
        <end position="190"/>
    </location>
</feature>
<organism evidence="13">
    <name type="scientific">Oryza brachyantha</name>
    <name type="common">malo sina</name>
    <dbReference type="NCBI Taxonomy" id="4533"/>
    <lineage>
        <taxon>Eukaryota</taxon>
        <taxon>Viridiplantae</taxon>
        <taxon>Streptophyta</taxon>
        <taxon>Embryophyta</taxon>
        <taxon>Tracheophyta</taxon>
        <taxon>Spermatophyta</taxon>
        <taxon>Magnoliopsida</taxon>
        <taxon>Liliopsida</taxon>
        <taxon>Poales</taxon>
        <taxon>Poaceae</taxon>
        <taxon>BOP clade</taxon>
        <taxon>Oryzoideae</taxon>
        <taxon>Oryzeae</taxon>
        <taxon>Oryzinae</taxon>
        <taxon>Oryza</taxon>
    </lineage>
</organism>
<dbReference type="GO" id="GO:0080115">
    <property type="term" value="F:myosin XI tail binding"/>
    <property type="evidence" value="ECO:0007669"/>
    <property type="project" value="UniProtKB-ARBA"/>
</dbReference>
<keyword evidence="7" id="KW-1133">Transmembrane helix</keyword>
<dbReference type="PROSITE" id="PS51775">
    <property type="entry name" value="GTD_BINDING"/>
    <property type="match status" value="1"/>
</dbReference>
<evidence type="ECO:0000313" key="14">
    <source>
        <dbReference type="Proteomes" id="UP000006038"/>
    </source>
</evidence>
<feature type="compositionally biased region" description="Low complexity" evidence="11">
    <location>
        <begin position="95"/>
        <end position="106"/>
    </location>
</feature>
<name>J3LTR9_ORYBR</name>
<keyword evidence="5" id="KW-0812">Transmembrane</keyword>
<feature type="compositionally biased region" description="Low complexity" evidence="11">
    <location>
        <begin position="141"/>
        <end position="154"/>
    </location>
</feature>
<feature type="coiled-coil region" evidence="10">
    <location>
        <begin position="969"/>
        <end position="1003"/>
    </location>
</feature>
<evidence type="ECO:0000256" key="6">
    <source>
        <dbReference type="ARBA" id="ARBA00022701"/>
    </source>
</evidence>
<evidence type="ECO:0000256" key="9">
    <source>
        <dbReference type="ARBA" id="ARBA00023212"/>
    </source>
</evidence>
<dbReference type="AlphaFoldDB" id="J3LTR9"/>
<feature type="compositionally biased region" description="Acidic residues" evidence="11">
    <location>
        <begin position="626"/>
        <end position="635"/>
    </location>
</feature>
<comment type="subcellular location">
    <subcellularLocation>
        <location evidence="2">Cytoplasm</location>
        <location evidence="2">Cytoskeleton</location>
    </subcellularLocation>
    <subcellularLocation>
        <location evidence="1">Membrane</location>
        <topology evidence="1">Single-pass membrane protein</topology>
    </subcellularLocation>
</comment>
<reference evidence="13" key="2">
    <citation type="submission" date="2013-04" db="UniProtKB">
        <authorList>
            <consortium name="EnsemblPlants"/>
        </authorList>
    </citation>
    <scope>IDENTIFICATION</scope>
</reference>
<keyword evidence="6" id="KW-0493">Microtubule</keyword>
<evidence type="ECO:0000256" key="3">
    <source>
        <dbReference type="ARBA" id="ARBA00005885"/>
    </source>
</evidence>
<evidence type="ECO:0000256" key="10">
    <source>
        <dbReference type="SAM" id="Coils"/>
    </source>
</evidence>
<dbReference type="InterPro" id="IPR007656">
    <property type="entry name" value="GTD-bd"/>
</dbReference>
<comment type="similarity">
    <text evidence="3">Belongs to the TPX2 family.</text>
</comment>
<dbReference type="InterPro" id="IPR027329">
    <property type="entry name" value="TPX2_C"/>
</dbReference>
<evidence type="ECO:0000259" key="12">
    <source>
        <dbReference type="PROSITE" id="PS51775"/>
    </source>
</evidence>
<dbReference type="STRING" id="4533.J3LTR9"/>
<dbReference type="EnsemblPlants" id="OB03G44450.1">
    <property type="protein sequence ID" value="OB03G44450.1"/>
    <property type="gene ID" value="OB03G44450"/>
</dbReference>
<dbReference type="HOGENOM" id="CLU_009392_1_0_1"/>
<keyword evidence="14" id="KW-1185">Reference proteome</keyword>
<dbReference type="Proteomes" id="UP000006038">
    <property type="component" value="Chromosome 3"/>
</dbReference>
<feature type="region of interest" description="Disordered" evidence="11">
    <location>
        <begin position="603"/>
        <end position="635"/>
    </location>
</feature>
<feature type="region of interest" description="Disordered" evidence="11">
    <location>
        <begin position="55"/>
        <end position="280"/>
    </location>
</feature>